<organism evidence="2 3">
    <name type="scientific">Budvicia aquatica</name>
    <dbReference type="NCBI Taxonomy" id="82979"/>
    <lineage>
        <taxon>Bacteria</taxon>
        <taxon>Pseudomonadati</taxon>
        <taxon>Pseudomonadota</taxon>
        <taxon>Gammaproteobacteria</taxon>
        <taxon>Enterobacterales</taxon>
        <taxon>Budviciaceae</taxon>
        <taxon>Budvicia</taxon>
    </lineage>
</organism>
<accession>A0A2C6DJU2</accession>
<protein>
    <submittedName>
        <fullName evidence="2">Uncharacterized protein</fullName>
    </submittedName>
</protein>
<evidence type="ECO:0000313" key="3">
    <source>
        <dbReference type="Proteomes" id="UP000224974"/>
    </source>
</evidence>
<evidence type="ECO:0000256" key="1">
    <source>
        <dbReference type="SAM" id="MobiDB-lite"/>
    </source>
</evidence>
<evidence type="ECO:0000313" key="2">
    <source>
        <dbReference type="EMBL" id="PHI29024.1"/>
    </source>
</evidence>
<dbReference type="EMBL" id="PDDX01000001">
    <property type="protein sequence ID" value="PHI29024.1"/>
    <property type="molecule type" value="Genomic_DNA"/>
</dbReference>
<dbReference type="AlphaFoldDB" id="A0A2C6DJU2"/>
<name>A0A2C6DJU2_9GAMM</name>
<keyword evidence="3" id="KW-1185">Reference proteome</keyword>
<comment type="caution">
    <text evidence="2">The sequence shown here is derived from an EMBL/GenBank/DDBJ whole genome shotgun (WGS) entry which is preliminary data.</text>
</comment>
<proteinExistence type="predicted"/>
<sequence>MPGIDLAVQSLFFMLPVKTQVPDIGVGRKVAAGVTEAGEGRLKQGAGEQDRHKLEKVRVEENE</sequence>
<feature type="region of interest" description="Disordered" evidence="1">
    <location>
        <begin position="41"/>
        <end position="63"/>
    </location>
</feature>
<reference evidence="3" key="1">
    <citation type="submission" date="2017-09" db="EMBL/GenBank/DDBJ databases">
        <title>FDA dAtabase for Regulatory Grade micrObial Sequences (FDA-ARGOS): Supporting development and validation of Infectious Disease Dx tests.</title>
        <authorList>
            <person name="Minogue T."/>
            <person name="Wolcott M."/>
            <person name="Wasieloski L."/>
            <person name="Aguilar W."/>
            <person name="Moore D."/>
            <person name="Tallon L."/>
            <person name="Sadzewicz L."/>
            <person name="Ott S."/>
            <person name="Zhao X."/>
            <person name="Nagaraj S."/>
            <person name="Vavikolanu K."/>
            <person name="Aluvathingal J."/>
            <person name="Nadendla S."/>
            <person name="Sichtig H."/>
        </authorList>
    </citation>
    <scope>NUCLEOTIDE SEQUENCE [LARGE SCALE GENOMIC DNA]</scope>
    <source>
        <strain evidence="3">FDAARGOS_387</strain>
    </source>
</reference>
<dbReference type="Proteomes" id="UP000224974">
    <property type="component" value="Unassembled WGS sequence"/>
</dbReference>
<gene>
    <name evidence="2" type="ORF">CRN84_06690</name>
</gene>